<dbReference type="EMBL" id="JALHAT010000046">
    <property type="protein sequence ID" value="MCJ1962577.1"/>
    <property type="molecule type" value="Genomic_DNA"/>
</dbReference>
<dbReference type="Proteomes" id="UP001162802">
    <property type="component" value="Unassembled WGS sequence"/>
</dbReference>
<evidence type="ECO:0000313" key="1">
    <source>
        <dbReference type="EMBL" id="MCJ1962577.1"/>
    </source>
</evidence>
<keyword evidence="2" id="KW-1185">Reference proteome</keyword>
<sequence>MRDVRTEGKGYFLAGKGQYTHEVVRLARDHSALAWGGEAPTAVAGIVSHGSRHAKVLGRDFLARLVETAPNGFACNRIAVHIAGEGIGYLPPSLSSIYAEWAEDWRLTQTLILCKARVLIKPGKGPRRRPCAQVMLDIARPFEIRAFGS</sequence>
<proteinExistence type="predicted"/>
<organism evidence="1 2">
    <name type="scientific">Novosphingobium mangrovi</name>
    <name type="common">ex Hu et al. 2023</name>
    <dbReference type="NCBI Taxonomy" id="2930094"/>
    <lineage>
        <taxon>Bacteria</taxon>
        <taxon>Pseudomonadati</taxon>
        <taxon>Pseudomonadota</taxon>
        <taxon>Alphaproteobacteria</taxon>
        <taxon>Sphingomonadales</taxon>
        <taxon>Sphingomonadaceae</taxon>
        <taxon>Novosphingobium</taxon>
    </lineage>
</organism>
<dbReference type="RefSeq" id="WP_243802630.1">
    <property type="nucleotide sequence ID" value="NZ_JALHAT010000046.1"/>
</dbReference>
<name>A0ABT0AHD3_9SPHN</name>
<evidence type="ECO:0000313" key="2">
    <source>
        <dbReference type="Proteomes" id="UP001162802"/>
    </source>
</evidence>
<reference evidence="1" key="1">
    <citation type="submission" date="2022-03" db="EMBL/GenBank/DDBJ databases">
        <title>Identification of a novel bacterium isolated from mangrove sediments.</title>
        <authorList>
            <person name="Pan X."/>
        </authorList>
    </citation>
    <scope>NUCLEOTIDE SEQUENCE</scope>
    <source>
        <strain evidence="1">B2637</strain>
    </source>
</reference>
<evidence type="ECO:0008006" key="3">
    <source>
        <dbReference type="Google" id="ProtNLM"/>
    </source>
</evidence>
<accession>A0ABT0AHD3</accession>
<comment type="caution">
    <text evidence="1">The sequence shown here is derived from an EMBL/GenBank/DDBJ whole genome shotgun (WGS) entry which is preliminary data.</text>
</comment>
<gene>
    <name evidence="1" type="ORF">MTR65_17940</name>
</gene>
<protein>
    <recommendedName>
        <fullName evidence="3">HIRAN domain-containing protein</fullName>
    </recommendedName>
</protein>